<dbReference type="InterPro" id="IPR016940">
    <property type="entry name" value="ComGC"/>
</dbReference>
<keyword evidence="3 10" id="KW-1003">Cell membrane</keyword>
<dbReference type="InterPro" id="IPR045584">
    <property type="entry name" value="Pilin-like"/>
</dbReference>
<keyword evidence="5 10" id="KW-0812">Transmembrane</keyword>
<dbReference type="NCBIfam" id="NF040999">
    <property type="entry name" value="pilin_ComGC"/>
    <property type="match status" value="1"/>
</dbReference>
<dbReference type="PIRSF" id="PIRSF029928">
    <property type="entry name" value="Late_competence_ComGC"/>
    <property type="match status" value="1"/>
</dbReference>
<evidence type="ECO:0000256" key="8">
    <source>
        <dbReference type="ARBA" id="ARBA00023287"/>
    </source>
</evidence>
<evidence type="ECO:0000256" key="4">
    <source>
        <dbReference type="ARBA" id="ARBA00022481"/>
    </source>
</evidence>
<comment type="subunit">
    <text evidence="10">Homodimer.</text>
</comment>
<dbReference type="InterPro" id="IPR012902">
    <property type="entry name" value="N_methyl_site"/>
</dbReference>
<dbReference type="Pfam" id="PF07963">
    <property type="entry name" value="N_methyl"/>
    <property type="match status" value="1"/>
</dbReference>
<dbReference type="EMBL" id="JBHTCO010000019">
    <property type="protein sequence ID" value="MFC7394266.1"/>
    <property type="molecule type" value="Genomic_DNA"/>
</dbReference>
<proteinExistence type="inferred from homology"/>
<dbReference type="RefSeq" id="WP_380967428.1">
    <property type="nucleotide sequence ID" value="NZ_JBHTCO010000019.1"/>
</dbReference>
<keyword evidence="6 10" id="KW-1133">Transmembrane helix</keyword>
<evidence type="ECO:0000256" key="1">
    <source>
        <dbReference type="ARBA" id="ARBA00004162"/>
    </source>
</evidence>
<reference evidence="12" key="1">
    <citation type="journal article" date="2019" name="Int. J. Syst. Evol. Microbiol.">
        <title>The Global Catalogue of Microorganisms (GCM) 10K type strain sequencing project: providing services to taxonomists for standard genome sequencing and annotation.</title>
        <authorList>
            <consortium name="The Broad Institute Genomics Platform"/>
            <consortium name="The Broad Institute Genome Sequencing Center for Infectious Disease"/>
            <person name="Wu L."/>
            <person name="Ma J."/>
        </authorList>
    </citation>
    <scope>NUCLEOTIDE SEQUENCE [LARGE SCALE GENOMIC DNA]</scope>
    <source>
        <strain evidence="12">CGMCC 1.16305</strain>
    </source>
</reference>
<comment type="subcellular location">
    <subcellularLocation>
        <location evidence="1">Cell membrane</location>
        <topology evidence="1">Single-pass membrane protein</topology>
    </subcellularLocation>
    <subcellularLocation>
        <location evidence="2">Cell surface</location>
    </subcellularLocation>
</comment>
<keyword evidence="10" id="KW-0813">Transport</keyword>
<evidence type="ECO:0000313" key="11">
    <source>
        <dbReference type="EMBL" id="MFC7394266.1"/>
    </source>
</evidence>
<dbReference type="InterPro" id="IPR000983">
    <property type="entry name" value="Bac_GSPG_pilin"/>
</dbReference>
<dbReference type="NCBIfam" id="TIGR02532">
    <property type="entry name" value="IV_pilin_GFxxxE"/>
    <property type="match status" value="1"/>
</dbReference>
<keyword evidence="7 10" id="KW-0472">Membrane</keyword>
<comment type="caution">
    <text evidence="11">The sequence shown here is derived from an EMBL/GenBank/DDBJ whole genome shotgun (WGS) entry which is preliminary data.</text>
</comment>
<dbReference type="PRINTS" id="PR00813">
    <property type="entry name" value="BCTERIALGSPG"/>
</dbReference>
<dbReference type="Proteomes" id="UP001596505">
    <property type="component" value="Unassembled WGS sequence"/>
</dbReference>
<dbReference type="Gene3D" id="3.30.700.10">
    <property type="entry name" value="Glycoprotein, Type 4 Pilin"/>
    <property type="match status" value="1"/>
</dbReference>
<sequence length="106" mass="11633">MKWIKQSQDGFTLIEMMIVLMIISILLLIAVPSMLKSNKIVESKSCQATIKLVNGQVAAYNMDHNTNLTNLEDLKTEGYVDSVTCPDGGKLVLNSDGKVTEADKKS</sequence>
<keyword evidence="4" id="KW-0488">Methylation</keyword>
<comment type="function">
    <text evidence="10">Required for transformation and DNA binding.</text>
</comment>
<dbReference type="SUPFAM" id="SSF54523">
    <property type="entry name" value="Pili subunits"/>
    <property type="match status" value="1"/>
</dbReference>
<name>A0ABW2Q113_9BACL</name>
<gene>
    <name evidence="11" type="primary">comGC</name>
    <name evidence="11" type="ORF">ACFQRG_15020</name>
</gene>
<organism evidence="11 12">
    <name type="scientific">Scopulibacillus cellulosilyticus</name>
    <dbReference type="NCBI Taxonomy" id="2665665"/>
    <lineage>
        <taxon>Bacteria</taxon>
        <taxon>Bacillati</taxon>
        <taxon>Bacillota</taxon>
        <taxon>Bacilli</taxon>
        <taxon>Bacillales</taxon>
        <taxon>Sporolactobacillaceae</taxon>
        <taxon>Scopulibacillus</taxon>
    </lineage>
</organism>
<evidence type="ECO:0000256" key="3">
    <source>
        <dbReference type="ARBA" id="ARBA00022475"/>
    </source>
</evidence>
<evidence type="ECO:0000256" key="2">
    <source>
        <dbReference type="ARBA" id="ARBA00004241"/>
    </source>
</evidence>
<keyword evidence="8 10" id="KW-0178">Competence</keyword>
<evidence type="ECO:0000256" key="9">
    <source>
        <dbReference type="ARBA" id="ARBA00043982"/>
    </source>
</evidence>
<comment type="similarity">
    <text evidence="9 10">Belongs to the ComGC family.</text>
</comment>
<evidence type="ECO:0000313" key="12">
    <source>
        <dbReference type="Proteomes" id="UP001596505"/>
    </source>
</evidence>
<evidence type="ECO:0000256" key="5">
    <source>
        <dbReference type="ARBA" id="ARBA00022692"/>
    </source>
</evidence>
<accession>A0ABW2Q113</accession>
<evidence type="ECO:0000256" key="6">
    <source>
        <dbReference type="ARBA" id="ARBA00022989"/>
    </source>
</evidence>
<evidence type="ECO:0000256" key="7">
    <source>
        <dbReference type="ARBA" id="ARBA00023136"/>
    </source>
</evidence>
<feature type="transmembrane region" description="Helical" evidence="10">
    <location>
        <begin position="12"/>
        <end position="35"/>
    </location>
</feature>
<keyword evidence="12" id="KW-1185">Reference proteome</keyword>
<evidence type="ECO:0000256" key="10">
    <source>
        <dbReference type="PIRNR" id="PIRNR029928"/>
    </source>
</evidence>
<protein>
    <recommendedName>
        <fullName evidence="10">ComG operon protein 3</fullName>
    </recommendedName>
</protein>